<dbReference type="InterPro" id="IPR036582">
    <property type="entry name" value="Mao_N_sf"/>
</dbReference>
<reference evidence="6 7" key="1">
    <citation type="submission" date="2023-05" db="EMBL/GenBank/DDBJ databases">
        <title>Draft genome of Paenibacillus sp. CCS26.</title>
        <authorList>
            <person name="Akita H."/>
            <person name="Shinto Y."/>
            <person name="Kimura Z."/>
        </authorList>
    </citation>
    <scope>NUCLEOTIDE SEQUENCE [LARGE SCALE GENOMIC DNA]</scope>
    <source>
        <strain evidence="6 7">CCS26</strain>
    </source>
</reference>
<comment type="caution">
    <text evidence="6">The sequence shown here is derived from an EMBL/GenBank/DDBJ whole genome shotgun (WGS) entry which is preliminary data.</text>
</comment>
<dbReference type="PANTHER" id="PTHR43343">
    <property type="entry name" value="PEPTIDASE S12"/>
    <property type="match status" value="1"/>
</dbReference>
<keyword evidence="4" id="KW-0732">Signal</keyword>
<keyword evidence="2" id="KW-0378">Hydrolase</keyword>
<feature type="signal peptide" evidence="4">
    <location>
        <begin position="1"/>
        <end position="31"/>
    </location>
</feature>
<dbReference type="InterPro" id="IPR009003">
    <property type="entry name" value="Peptidase_S1_PA"/>
</dbReference>
<evidence type="ECO:0000256" key="4">
    <source>
        <dbReference type="SAM" id="SignalP"/>
    </source>
</evidence>
<evidence type="ECO:0000259" key="5">
    <source>
        <dbReference type="Pfam" id="PF07833"/>
    </source>
</evidence>
<dbReference type="Proteomes" id="UP001285921">
    <property type="component" value="Unassembled WGS sequence"/>
</dbReference>
<protein>
    <recommendedName>
        <fullName evidence="5">Copper amine oxidase-like N-terminal domain-containing protein</fullName>
    </recommendedName>
</protein>
<dbReference type="Pfam" id="PF13365">
    <property type="entry name" value="Trypsin_2"/>
    <property type="match status" value="1"/>
</dbReference>
<dbReference type="InterPro" id="IPR012854">
    <property type="entry name" value="Cu_amine_oxidase-like_N"/>
</dbReference>
<dbReference type="PRINTS" id="PR00834">
    <property type="entry name" value="PROTEASES2C"/>
</dbReference>
<organism evidence="6 7">
    <name type="scientific">Paenibacillus glycanilyticus</name>
    <dbReference type="NCBI Taxonomy" id="126569"/>
    <lineage>
        <taxon>Bacteria</taxon>
        <taxon>Bacillati</taxon>
        <taxon>Bacillota</taxon>
        <taxon>Bacilli</taxon>
        <taxon>Bacillales</taxon>
        <taxon>Paenibacillaceae</taxon>
        <taxon>Paenibacillus</taxon>
    </lineage>
</organism>
<dbReference type="SUPFAM" id="SSF55383">
    <property type="entry name" value="Copper amine oxidase, domain N"/>
    <property type="match status" value="1"/>
</dbReference>
<keyword evidence="7" id="KW-1185">Reference proteome</keyword>
<evidence type="ECO:0000256" key="3">
    <source>
        <dbReference type="ARBA" id="ARBA00022825"/>
    </source>
</evidence>
<dbReference type="SUPFAM" id="SSF50494">
    <property type="entry name" value="Trypsin-like serine proteases"/>
    <property type="match status" value="1"/>
</dbReference>
<evidence type="ECO:0000313" key="7">
    <source>
        <dbReference type="Proteomes" id="UP001285921"/>
    </source>
</evidence>
<dbReference type="InterPro" id="IPR051201">
    <property type="entry name" value="Chloro_Bact_Ser_Proteases"/>
</dbReference>
<dbReference type="InterPro" id="IPR001940">
    <property type="entry name" value="Peptidase_S1C"/>
</dbReference>
<evidence type="ECO:0000313" key="6">
    <source>
        <dbReference type="EMBL" id="GMK46681.1"/>
    </source>
</evidence>
<feature type="domain" description="Copper amine oxidase-like N-terminal" evidence="5">
    <location>
        <begin position="51"/>
        <end position="157"/>
    </location>
</feature>
<sequence length="515" mass="56693">MKKKLSYTLLTPLLAAGLLLSPLGAPQHAAAATSPVKFAATAKASAISVYVDDKKLSVSKAPYTKNGVTFVPMRELFKALNASVTWEEKAQTIIIRKDYTSITLTIGNKVALINGKSVKLDAAPEIKNNTTFVPARFVAESLGGTVKWDNAKQAVRITTEEYEYEKEFEQLQEELKNRPKYTPQQIVDMYDDSVVTITTNLGLGSGVVIGDRYVLTNYHVMQDASSATVITVNNKQIKVSGVVTYSQNNDLAIIQTDQSIGSTPVEVGYSSLNVKKGDKVVAIGSPLGLQNTVSDGLVSNIIYEGSTRYIQTSAPIDHGSSGGALFDEYGELIGITSAGYTSQADLNFAVSTVYAAMLMEDLPKVPSAKVKFLDPTLPDTLVGQSEDKIAALLKEQFGVFSTEQGEAKMSNWKVTRDSQGWLVITTDMDPVFYTYYGGQNKEGLRTWAINLATELHRMLPDEKIQFQIYYDRIFGFEPRGFDASEVKALGNDKWEVRFPILDMQFKDQLYINMKD</sequence>
<evidence type="ECO:0000256" key="2">
    <source>
        <dbReference type="ARBA" id="ARBA00022801"/>
    </source>
</evidence>
<dbReference type="Gene3D" id="2.40.10.120">
    <property type="match status" value="1"/>
</dbReference>
<name>A0ABQ6NNL0_9BACL</name>
<proteinExistence type="predicted"/>
<dbReference type="Pfam" id="PF07833">
    <property type="entry name" value="Cu_amine_oxidN1"/>
    <property type="match status" value="1"/>
</dbReference>
<feature type="chain" id="PRO_5045242103" description="Copper amine oxidase-like N-terminal domain-containing protein" evidence="4">
    <location>
        <begin position="32"/>
        <end position="515"/>
    </location>
</feature>
<dbReference type="PANTHER" id="PTHR43343:SF3">
    <property type="entry name" value="PROTEASE DO-LIKE 8, CHLOROPLASTIC"/>
    <property type="match status" value="1"/>
</dbReference>
<dbReference type="RefSeq" id="WP_317980883.1">
    <property type="nucleotide sequence ID" value="NZ_BTCL01000014.1"/>
</dbReference>
<keyword evidence="1" id="KW-0645">Protease</keyword>
<accession>A0ABQ6NNL0</accession>
<gene>
    <name evidence="6" type="ORF">PghCCS26_38100</name>
</gene>
<dbReference type="Gene3D" id="3.30.457.10">
    <property type="entry name" value="Copper amine oxidase-like, N-terminal domain"/>
    <property type="match status" value="1"/>
</dbReference>
<evidence type="ECO:0000256" key="1">
    <source>
        <dbReference type="ARBA" id="ARBA00022670"/>
    </source>
</evidence>
<keyword evidence="3" id="KW-0720">Serine protease</keyword>
<dbReference type="EMBL" id="BTCL01000014">
    <property type="protein sequence ID" value="GMK46681.1"/>
    <property type="molecule type" value="Genomic_DNA"/>
</dbReference>